<accession>A0ABM0MMI6</accession>
<dbReference type="PROSITE" id="PS51263">
    <property type="entry name" value="ADF_H"/>
    <property type="match status" value="2"/>
</dbReference>
<gene>
    <name evidence="11" type="primary">LOC100367432</name>
</gene>
<dbReference type="PANTHER" id="PTHR13759:SF1">
    <property type="entry name" value="TWINFILIN"/>
    <property type="match status" value="1"/>
</dbReference>
<dbReference type="CDD" id="cd11285">
    <property type="entry name" value="ADF_Twf-N_like"/>
    <property type="match status" value="1"/>
</dbReference>
<dbReference type="CDD" id="cd11284">
    <property type="entry name" value="ADF_Twf-C_like"/>
    <property type="match status" value="1"/>
</dbReference>
<evidence type="ECO:0000313" key="10">
    <source>
        <dbReference type="Proteomes" id="UP000694865"/>
    </source>
</evidence>
<evidence type="ECO:0000313" key="11">
    <source>
        <dbReference type="RefSeq" id="XP_006821227.1"/>
    </source>
</evidence>
<evidence type="ECO:0000256" key="4">
    <source>
        <dbReference type="ARBA" id="ARBA00022737"/>
    </source>
</evidence>
<dbReference type="Gene3D" id="3.40.20.10">
    <property type="entry name" value="Severin"/>
    <property type="match status" value="2"/>
</dbReference>
<protein>
    <submittedName>
        <fullName evidence="11">Twinfilin-1-like</fullName>
    </submittedName>
</protein>
<keyword evidence="5" id="KW-0009">Actin-binding</keyword>
<dbReference type="InterPro" id="IPR002108">
    <property type="entry name" value="ADF-H"/>
</dbReference>
<evidence type="ECO:0000256" key="8">
    <source>
        <dbReference type="SAM" id="MobiDB-lite"/>
    </source>
</evidence>
<dbReference type="InterPro" id="IPR029006">
    <property type="entry name" value="ADF-H/Gelsolin-like_dom_sf"/>
</dbReference>
<feature type="domain" description="ADF-H" evidence="9">
    <location>
        <begin position="4"/>
        <end position="139"/>
    </location>
</feature>
<feature type="domain" description="ADF-H" evidence="9">
    <location>
        <begin position="171"/>
        <end position="307"/>
    </location>
</feature>
<evidence type="ECO:0000256" key="5">
    <source>
        <dbReference type="ARBA" id="ARBA00023203"/>
    </source>
</evidence>
<dbReference type="Proteomes" id="UP000694865">
    <property type="component" value="Unplaced"/>
</dbReference>
<organism evidence="10 11">
    <name type="scientific">Saccoglossus kowalevskii</name>
    <name type="common">Acorn worm</name>
    <dbReference type="NCBI Taxonomy" id="10224"/>
    <lineage>
        <taxon>Eukaryota</taxon>
        <taxon>Metazoa</taxon>
        <taxon>Hemichordata</taxon>
        <taxon>Enteropneusta</taxon>
        <taxon>Harrimaniidae</taxon>
        <taxon>Saccoglossus</taxon>
    </lineage>
</organism>
<comment type="subcellular location">
    <subcellularLocation>
        <location evidence="1">Cytoplasm</location>
        <location evidence="1">Cytoskeleton</location>
    </subcellularLocation>
</comment>
<keyword evidence="3" id="KW-0963">Cytoplasm</keyword>
<dbReference type="Pfam" id="PF00241">
    <property type="entry name" value="Cofilin_ADF"/>
    <property type="match status" value="2"/>
</dbReference>
<evidence type="ECO:0000256" key="6">
    <source>
        <dbReference type="ARBA" id="ARBA00023212"/>
    </source>
</evidence>
<dbReference type="SUPFAM" id="SSF55753">
    <property type="entry name" value="Actin depolymerizing proteins"/>
    <property type="match status" value="2"/>
</dbReference>
<dbReference type="InterPro" id="IPR028458">
    <property type="entry name" value="Twinfilin"/>
</dbReference>
<dbReference type="GeneID" id="100367432"/>
<proteinExistence type="inferred from homology"/>
<comment type="subunit">
    <text evidence="7">Interacts with G-actin; ADP-actin form.</text>
</comment>
<comment type="similarity">
    <text evidence="2">Belongs to the actin-binding proteins ADF family. Twinfilin subfamily.</text>
</comment>
<keyword evidence="10" id="KW-1185">Reference proteome</keyword>
<dbReference type="PANTHER" id="PTHR13759">
    <property type="entry name" value="TWINFILIN"/>
    <property type="match status" value="1"/>
</dbReference>
<evidence type="ECO:0000256" key="2">
    <source>
        <dbReference type="ARBA" id="ARBA00009557"/>
    </source>
</evidence>
<evidence type="ECO:0000259" key="9">
    <source>
        <dbReference type="PROSITE" id="PS51263"/>
    </source>
</evidence>
<keyword evidence="4" id="KW-0677">Repeat</keyword>
<evidence type="ECO:0000256" key="7">
    <source>
        <dbReference type="ARBA" id="ARBA00038532"/>
    </source>
</evidence>
<dbReference type="SMART" id="SM00102">
    <property type="entry name" value="ADF"/>
    <property type="match status" value="2"/>
</dbReference>
<evidence type="ECO:0000256" key="1">
    <source>
        <dbReference type="ARBA" id="ARBA00004245"/>
    </source>
</evidence>
<feature type="region of interest" description="Disordered" evidence="8">
    <location>
        <begin position="317"/>
        <end position="336"/>
    </location>
</feature>
<reference evidence="11" key="1">
    <citation type="submission" date="2025-08" db="UniProtKB">
        <authorList>
            <consortium name="RefSeq"/>
        </authorList>
    </citation>
    <scope>IDENTIFICATION</scope>
    <source>
        <tissue evidence="11">Testes</tissue>
    </source>
</reference>
<name>A0ABM0MMI6_SACKO</name>
<sequence length="336" mass="38085">MSHQTGITTSPVLQNFFLKAKEGSQRVIKVVIENEQLVLSSTAEPVESWEEDYDNAILPLLKSNQACYILYRLDTTNVSGYEWIFILYVPDDAPVREKMLYSSTKTTLKLQFGGAHIKEDIFGTAPDNVCYRYFLECSKSQTIRPHSKEELDKAEADGDISLNSESQTVQGVSFPFSDGALNSLMEFRNGQINYLQLSIHMQQECIQLELGKTINITDLPQLTPSTNARYHVLLFKHTHEGDYMESVVFIYTMPGYSCPIKERMLYSSCKSSVAEVIEQRLGTKIVKKIEVDDPSDLTEEFIYEELHPKVMIVKPKFAKPKGPGGRGPRRITKGKC</sequence>
<dbReference type="RefSeq" id="XP_006821227.1">
    <property type="nucleotide sequence ID" value="XM_006821164.1"/>
</dbReference>
<feature type="compositionally biased region" description="Basic residues" evidence="8">
    <location>
        <begin position="327"/>
        <end position="336"/>
    </location>
</feature>
<evidence type="ECO:0000256" key="3">
    <source>
        <dbReference type="ARBA" id="ARBA00022490"/>
    </source>
</evidence>
<keyword evidence="6" id="KW-0206">Cytoskeleton</keyword>